<reference evidence="1" key="1">
    <citation type="journal article" date="2021" name="Nat. Commun.">
        <title>Genetic determinants of endophytism in the Arabidopsis root mycobiome.</title>
        <authorList>
            <person name="Mesny F."/>
            <person name="Miyauchi S."/>
            <person name="Thiergart T."/>
            <person name="Pickel B."/>
            <person name="Atanasova L."/>
            <person name="Karlsson M."/>
            <person name="Huettel B."/>
            <person name="Barry K.W."/>
            <person name="Haridas S."/>
            <person name="Chen C."/>
            <person name="Bauer D."/>
            <person name="Andreopoulos W."/>
            <person name="Pangilinan J."/>
            <person name="LaButti K."/>
            <person name="Riley R."/>
            <person name="Lipzen A."/>
            <person name="Clum A."/>
            <person name="Drula E."/>
            <person name="Henrissat B."/>
            <person name="Kohler A."/>
            <person name="Grigoriev I.V."/>
            <person name="Martin F.M."/>
            <person name="Hacquard S."/>
        </authorList>
    </citation>
    <scope>NUCLEOTIDE SEQUENCE</scope>
    <source>
        <strain evidence="1">MPI-CAGE-AT-0021</strain>
    </source>
</reference>
<comment type="caution">
    <text evidence="1">The sequence shown here is derived from an EMBL/GenBank/DDBJ whole genome shotgun (WGS) entry which is preliminary data.</text>
</comment>
<dbReference type="Proteomes" id="UP000717696">
    <property type="component" value="Unassembled WGS sequence"/>
</dbReference>
<proteinExistence type="predicted"/>
<evidence type="ECO:0008006" key="3">
    <source>
        <dbReference type="Google" id="ProtNLM"/>
    </source>
</evidence>
<dbReference type="AlphaFoldDB" id="A0A9P9EHL9"/>
<keyword evidence="2" id="KW-1185">Reference proteome</keyword>
<evidence type="ECO:0000313" key="1">
    <source>
        <dbReference type="EMBL" id="KAH7139704.1"/>
    </source>
</evidence>
<evidence type="ECO:0000313" key="2">
    <source>
        <dbReference type="Proteomes" id="UP000717696"/>
    </source>
</evidence>
<dbReference type="OrthoDB" id="10348484at2759"/>
<organism evidence="1 2">
    <name type="scientific">Dactylonectria estremocensis</name>
    <dbReference type="NCBI Taxonomy" id="1079267"/>
    <lineage>
        <taxon>Eukaryota</taxon>
        <taxon>Fungi</taxon>
        <taxon>Dikarya</taxon>
        <taxon>Ascomycota</taxon>
        <taxon>Pezizomycotina</taxon>
        <taxon>Sordariomycetes</taxon>
        <taxon>Hypocreomycetidae</taxon>
        <taxon>Hypocreales</taxon>
        <taxon>Nectriaceae</taxon>
        <taxon>Dactylonectria</taxon>
    </lineage>
</organism>
<dbReference type="EMBL" id="JAGMUU010000014">
    <property type="protein sequence ID" value="KAH7139704.1"/>
    <property type="molecule type" value="Genomic_DNA"/>
</dbReference>
<sequence>MSFSRASHKAHLDLETFRVIYKAIPRVYLTMDPVSAFGTTVGALQILDYSMKIIKTASKLIESPNGVPAEMHDMETAAQDLVDSIKRLSTDPAQEHGSALKAICASSCKIAEELLMTIEAVRVDAAGSKCKIVSRTFRTIRGENKTKALQDRLSNLRRQITTHIAIESK</sequence>
<protein>
    <recommendedName>
        <fullName evidence="3">NACHT-NTPase and P-loop NTPases N-terminal domain-containing protein</fullName>
    </recommendedName>
</protein>
<accession>A0A9P9EHL9</accession>
<gene>
    <name evidence="1" type="ORF">B0J13DRAFT_67245</name>
</gene>
<name>A0A9P9EHL9_9HYPO</name>